<dbReference type="AlphaFoldDB" id="A0A0A9EGK9"/>
<feature type="transmembrane region" description="Helical" evidence="1">
    <location>
        <begin position="30"/>
        <end position="46"/>
    </location>
</feature>
<reference evidence="2" key="2">
    <citation type="journal article" date="2015" name="Data Brief">
        <title>Shoot transcriptome of the giant reed, Arundo donax.</title>
        <authorList>
            <person name="Barrero R.A."/>
            <person name="Guerrero F.D."/>
            <person name="Moolhuijzen P."/>
            <person name="Goolsby J.A."/>
            <person name="Tidwell J."/>
            <person name="Bellgard S.E."/>
            <person name="Bellgard M.I."/>
        </authorList>
    </citation>
    <scope>NUCLEOTIDE SEQUENCE</scope>
    <source>
        <tissue evidence="2">Shoot tissue taken approximately 20 cm above the soil surface</tissue>
    </source>
</reference>
<keyword evidence="1" id="KW-0472">Membrane</keyword>
<evidence type="ECO:0000313" key="2">
    <source>
        <dbReference type="EMBL" id="JAD98113.1"/>
    </source>
</evidence>
<evidence type="ECO:0000256" key="1">
    <source>
        <dbReference type="SAM" id="Phobius"/>
    </source>
</evidence>
<organism evidence="2">
    <name type="scientific">Arundo donax</name>
    <name type="common">Giant reed</name>
    <name type="synonym">Donax arundinaceus</name>
    <dbReference type="NCBI Taxonomy" id="35708"/>
    <lineage>
        <taxon>Eukaryota</taxon>
        <taxon>Viridiplantae</taxon>
        <taxon>Streptophyta</taxon>
        <taxon>Embryophyta</taxon>
        <taxon>Tracheophyta</taxon>
        <taxon>Spermatophyta</taxon>
        <taxon>Magnoliopsida</taxon>
        <taxon>Liliopsida</taxon>
        <taxon>Poales</taxon>
        <taxon>Poaceae</taxon>
        <taxon>PACMAD clade</taxon>
        <taxon>Arundinoideae</taxon>
        <taxon>Arundineae</taxon>
        <taxon>Arundo</taxon>
    </lineage>
</organism>
<name>A0A0A9EGK9_ARUDO</name>
<sequence length="66" mass="7868">MAWPTPRDFTQHLYDSIFLTTKEGHVRRKIYAFFLLISLCIFFFFQPSRLPCVDSAGFWNSEIYVV</sequence>
<keyword evidence="1" id="KW-0812">Transmembrane</keyword>
<protein>
    <submittedName>
        <fullName evidence="2">Uncharacterized protein</fullName>
    </submittedName>
</protein>
<reference evidence="2" key="1">
    <citation type="submission" date="2014-09" db="EMBL/GenBank/DDBJ databases">
        <authorList>
            <person name="Magalhaes I.L.F."/>
            <person name="Oliveira U."/>
            <person name="Santos F.R."/>
            <person name="Vidigal T.H.D.A."/>
            <person name="Brescovit A.D."/>
            <person name="Santos A.J."/>
        </authorList>
    </citation>
    <scope>NUCLEOTIDE SEQUENCE</scope>
    <source>
        <tissue evidence="2">Shoot tissue taken approximately 20 cm above the soil surface</tissue>
    </source>
</reference>
<keyword evidence="1" id="KW-1133">Transmembrane helix</keyword>
<accession>A0A0A9EGK9</accession>
<proteinExistence type="predicted"/>
<dbReference type="EMBL" id="GBRH01199782">
    <property type="protein sequence ID" value="JAD98113.1"/>
    <property type="molecule type" value="Transcribed_RNA"/>
</dbReference>